<keyword evidence="8" id="KW-1185">Reference proteome</keyword>
<evidence type="ECO:0000259" key="6">
    <source>
        <dbReference type="Pfam" id="PF07291"/>
    </source>
</evidence>
<gene>
    <name evidence="7" type="ORF">CGE01nite_23880</name>
</gene>
<accession>A0A4Y3KMC7</accession>
<keyword evidence="4 5" id="KW-0472">Membrane</keyword>
<name>A0A4Y3KMC7_9CELL</name>
<organism evidence="7 8">
    <name type="scientific">Cellulomonas gelida</name>
    <dbReference type="NCBI Taxonomy" id="1712"/>
    <lineage>
        <taxon>Bacteria</taxon>
        <taxon>Bacillati</taxon>
        <taxon>Actinomycetota</taxon>
        <taxon>Actinomycetes</taxon>
        <taxon>Micrococcales</taxon>
        <taxon>Cellulomonadaceae</taxon>
        <taxon>Cellulomonas</taxon>
    </lineage>
</organism>
<dbReference type="AlphaFoldDB" id="A0A4Y3KMC7"/>
<evidence type="ECO:0000256" key="4">
    <source>
        <dbReference type="ARBA" id="ARBA00023136"/>
    </source>
</evidence>
<dbReference type="InterPro" id="IPR009908">
    <property type="entry name" value="Methylamine_util_MauE"/>
</dbReference>
<dbReference type="RefSeq" id="WP_170210962.1">
    <property type="nucleotide sequence ID" value="NZ_BJLQ01000027.1"/>
</dbReference>
<keyword evidence="3 5" id="KW-1133">Transmembrane helix</keyword>
<dbReference type="Proteomes" id="UP000320461">
    <property type="component" value="Unassembled WGS sequence"/>
</dbReference>
<sequence length="177" mass="18166">METLSLACRCLLVLVFLASSTGKLRREAFGEFRASVRAARLLPEAAVSPALTTVVAAELAAAVLLVVPPTVRFGAVLAGGLLAGFVVVILASARRRTGLACRCFGGDGAVLGLRHVARNVVLLAACAVVVLVPPSLPARVEPGVLAFVAAGVLAVLAIRLDDLLDLAAPPARTWEPS</sequence>
<keyword evidence="2 5" id="KW-0812">Transmembrane</keyword>
<dbReference type="Pfam" id="PF07291">
    <property type="entry name" value="MauE"/>
    <property type="match status" value="1"/>
</dbReference>
<evidence type="ECO:0000313" key="7">
    <source>
        <dbReference type="EMBL" id="GEA85137.1"/>
    </source>
</evidence>
<evidence type="ECO:0000256" key="1">
    <source>
        <dbReference type="ARBA" id="ARBA00004141"/>
    </source>
</evidence>
<evidence type="ECO:0000256" key="5">
    <source>
        <dbReference type="SAM" id="Phobius"/>
    </source>
</evidence>
<protein>
    <submittedName>
        <fullName evidence="7">Methylamine utilization protein MauE</fullName>
    </submittedName>
</protein>
<evidence type="ECO:0000313" key="8">
    <source>
        <dbReference type="Proteomes" id="UP000320461"/>
    </source>
</evidence>
<proteinExistence type="predicted"/>
<feature type="transmembrane region" description="Helical" evidence="5">
    <location>
        <begin position="46"/>
        <end position="67"/>
    </location>
</feature>
<feature type="domain" description="Methylamine utilisation protein MauE" evidence="6">
    <location>
        <begin position="1"/>
        <end position="131"/>
    </location>
</feature>
<evidence type="ECO:0000256" key="2">
    <source>
        <dbReference type="ARBA" id="ARBA00022692"/>
    </source>
</evidence>
<comment type="subcellular location">
    <subcellularLocation>
        <location evidence="1">Membrane</location>
        <topology evidence="1">Multi-pass membrane protein</topology>
    </subcellularLocation>
</comment>
<dbReference type="EMBL" id="BJLQ01000027">
    <property type="protein sequence ID" value="GEA85137.1"/>
    <property type="molecule type" value="Genomic_DNA"/>
</dbReference>
<dbReference type="GO" id="GO:0030416">
    <property type="term" value="P:methylamine metabolic process"/>
    <property type="evidence" value="ECO:0007669"/>
    <property type="project" value="InterPro"/>
</dbReference>
<dbReference type="UniPathway" id="UPA00895"/>
<feature type="transmembrane region" description="Helical" evidence="5">
    <location>
        <begin position="74"/>
        <end position="93"/>
    </location>
</feature>
<reference evidence="7 8" key="1">
    <citation type="submission" date="2019-06" db="EMBL/GenBank/DDBJ databases">
        <title>Whole genome shotgun sequence of Cellulomonas gelida NBRC 3748.</title>
        <authorList>
            <person name="Hosoyama A."/>
            <person name="Uohara A."/>
            <person name="Ohji S."/>
            <person name="Ichikawa N."/>
        </authorList>
    </citation>
    <scope>NUCLEOTIDE SEQUENCE [LARGE SCALE GENOMIC DNA]</scope>
    <source>
        <strain evidence="7 8">NBRC 3748</strain>
    </source>
</reference>
<dbReference type="GO" id="GO:0016020">
    <property type="term" value="C:membrane"/>
    <property type="evidence" value="ECO:0007669"/>
    <property type="project" value="UniProtKB-SubCell"/>
</dbReference>
<comment type="caution">
    <text evidence="7">The sequence shown here is derived from an EMBL/GenBank/DDBJ whole genome shotgun (WGS) entry which is preliminary data.</text>
</comment>
<evidence type="ECO:0000256" key="3">
    <source>
        <dbReference type="ARBA" id="ARBA00022989"/>
    </source>
</evidence>